<dbReference type="GO" id="GO:0003723">
    <property type="term" value="F:RNA binding"/>
    <property type="evidence" value="ECO:0007669"/>
    <property type="project" value="UniProtKB-KW"/>
</dbReference>
<evidence type="ECO:0000256" key="3">
    <source>
        <dbReference type="ARBA" id="ARBA00012140"/>
    </source>
</evidence>
<dbReference type="PANTHER" id="PTHR22807:SF61">
    <property type="entry name" value="NOL1_NOP2_SUN FAMILY PROTEIN _ ANTITERMINATION NUSB DOMAIN-CONTAINING PROTEIN"/>
    <property type="match status" value="1"/>
</dbReference>
<dbReference type="CDD" id="cd02440">
    <property type="entry name" value="AdoMet_MTases"/>
    <property type="match status" value="1"/>
</dbReference>
<dbReference type="Gene3D" id="1.10.287.730">
    <property type="entry name" value="Helix hairpin bin"/>
    <property type="match status" value="1"/>
</dbReference>
<dbReference type="Pfam" id="PF01029">
    <property type="entry name" value="NusB"/>
    <property type="match status" value="1"/>
</dbReference>
<evidence type="ECO:0000256" key="12">
    <source>
        <dbReference type="ARBA" id="ARBA00047283"/>
    </source>
</evidence>
<evidence type="ECO:0000256" key="4">
    <source>
        <dbReference type="ARBA" id="ARBA00022490"/>
    </source>
</evidence>
<keyword evidence="8" id="KW-0949">S-adenosyl-L-methionine</keyword>
<dbReference type="Pfam" id="PF22458">
    <property type="entry name" value="RsmF-B_ferredox"/>
    <property type="match status" value="1"/>
</dbReference>
<comment type="caution">
    <text evidence="14">The sequence shown here is derived from an EMBL/GenBank/DDBJ whole genome shotgun (WGS) entry which is preliminary data.</text>
</comment>
<dbReference type="InterPro" id="IPR029063">
    <property type="entry name" value="SAM-dependent_MTases_sf"/>
</dbReference>
<evidence type="ECO:0000256" key="7">
    <source>
        <dbReference type="ARBA" id="ARBA00022679"/>
    </source>
</evidence>
<dbReference type="PANTHER" id="PTHR22807">
    <property type="entry name" value="NOP2 YEAST -RELATED NOL1/NOP2/FMU SUN DOMAIN-CONTAINING"/>
    <property type="match status" value="1"/>
</dbReference>
<dbReference type="GO" id="GO:0009383">
    <property type="term" value="F:rRNA (cytosine-C5-)-methyltransferase activity"/>
    <property type="evidence" value="ECO:0007669"/>
    <property type="project" value="TreeGrafter"/>
</dbReference>
<evidence type="ECO:0000256" key="9">
    <source>
        <dbReference type="ARBA" id="ARBA00022884"/>
    </source>
</evidence>
<keyword evidence="6 14" id="KW-0489">Methyltransferase</keyword>
<evidence type="ECO:0000256" key="8">
    <source>
        <dbReference type="ARBA" id="ARBA00022691"/>
    </source>
</evidence>
<evidence type="ECO:0000256" key="2">
    <source>
        <dbReference type="ARBA" id="ARBA00004496"/>
    </source>
</evidence>
<dbReference type="EMBL" id="NSIT01000070">
    <property type="protein sequence ID" value="PJE79415.1"/>
    <property type="molecule type" value="Genomic_DNA"/>
</dbReference>
<accession>A0A2H9T853</accession>
<dbReference type="PROSITE" id="PS51686">
    <property type="entry name" value="SAM_MT_RSMB_NOP"/>
    <property type="match status" value="1"/>
</dbReference>
<evidence type="ECO:0000313" key="14">
    <source>
        <dbReference type="EMBL" id="PJE79415.1"/>
    </source>
</evidence>
<dbReference type="InterPro" id="IPR049560">
    <property type="entry name" value="MeTrfase_RsmB-F_NOP2_cat"/>
</dbReference>
<evidence type="ECO:0000256" key="11">
    <source>
        <dbReference type="ARBA" id="ARBA00031088"/>
    </source>
</evidence>
<dbReference type="AlphaFoldDB" id="A0A2H9T853"/>
<dbReference type="GO" id="GO:0070475">
    <property type="term" value="P:rRNA base methylation"/>
    <property type="evidence" value="ECO:0007669"/>
    <property type="project" value="TreeGrafter"/>
</dbReference>
<evidence type="ECO:0000256" key="5">
    <source>
        <dbReference type="ARBA" id="ARBA00022552"/>
    </source>
</evidence>
<dbReference type="Gene3D" id="1.10.940.10">
    <property type="entry name" value="NusB-like"/>
    <property type="match status" value="1"/>
</dbReference>
<protein>
    <recommendedName>
        <fullName evidence="3">16S rRNA (cytosine(967)-C(5))-methyltransferase</fullName>
        <ecNumber evidence="3">2.1.1.176</ecNumber>
    </recommendedName>
    <alternativeName>
        <fullName evidence="10">16S rRNA m5C967 methyltransferase</fullName>
    </alternativeName>
    <alternativeName>
        <fullName evidence="11">rRNA (cytosine-C(5)-)-methyltransferase RsmB</fullName>
    </alternativeName>
</protein>
<evidence type="ECO:0000256" key="10">
    <source>
        <dbReference type="ARBA" id="ARBA00030399"/>
    </source>
</evidence>
<dbReference type="InterPro" id="IPR006027">
    <property type="entry name" value="NusB_RsmB_TIM44"/>
</dbReference>
<keyword evidence="7 14" id="KW-0808">Transferase</keyword>
<evidence type="ECO:0000256" key="1">
    <source>
        <dbReference type="ARBA" id="ARBA00002724"/>
    </source>
</evidence>
<dbReference type="Pfam" id="PF01189">
    <property type="entry name" value="Methyltr_RsmB-F"/>
    <property type="match status" value="1"/>
</dbReference>
<dbReference type="SUPFAM" id="SSF53335">
    <property type="entry name" value="S-adenosyl-L-methionine-dependent methyltransferases"/>
    <property type="match status" value="1"/>
</dbReference>
<dbReference type="InterPro" id="IPR004573">
    <property type="entry name" value="rRNA_ssu_MeTfrase_B"/>
</dbReference>
<dbReference type="EC" id="2.1.1.176" evidence="3"/>
<comment type="catalytic activity">
    <reaction evidence="12">
        <text>cytidine(967) in 16S rRNA + S-adenosyl-L-methionine = 5-methylcytidine(967) in 16S rRNA + S-adenosyl-L-homocysteine + H(+)</text>
        <dbReference type="Rhea" id="RHEA:42748"/>
        <dbReference type="Rhea" id="RHEA-COMP:10219"/>
        <dbReference type="Rhea" id="RHEA-COMP:10220"/>
        <dbReference type="ChEBI" id="CHEBI:15378"/>
        <dbReference type="ChEBI" id="CHEBI:57856"/>
        <dbReference type="ChEBI" id="CHEBI:59789"/>
        <dbReference type="ChEBI" id="CHEBI:74483"/>
        <dbReference type="ChEBI" id="CHEBI:82748"/>
        <dbReference type="EC" id="2.1.1.176"/>
    </reaction>
</comment>
<dbReference type="PRINTS" id="PR02008">
    <property type="entry name" value="RCMTFAMILY"/>
</dbReference>
<evidence type="ECO:0000256" key="6">
    <source>
        <dbReference type="ARBA" id="ARBA00022603"/>
    </source>
</evidence>
<dbReference type="InterPro" id="IPR054728">
    <property type="entry name" value="RsmB-like_ferredoxin"/>
</dbReference>
<reference evidence="14" key="1">
    <citation type="journal article" date="2017" name="Appl. Environ. Microbiol.">
        <title>Molecular characterization of an Endozoicomonas-like organism causing infection in king scallop Pecten maximus L.</title>
        <authorList>
            <person name="Cano I."/>
            <person name="van Aerle R."/>
            <person name="Ross S."/>
            <person name="Verner-Jeffreys D.W."/>
            <person name="Paley R.K."/>
            <person name="Rimmer G."/>
            <person name="Ryder D."/>
            <person name="Hooper P."/>
            <person name="Stone D."/>
            <person name="Feist S.W."/>
        </authorList>
    </citation>
    <scope>NUCLEOTIDE SEQUENCE</scope>
</reference>
<evidence type="ECO:0000259" key="13">
    <source>
        <dbReference type="PROSITE" id="PS51686"/>
    </source>
</evidence>
<dbReference type="SUPFAM" id="SSF48013">
    <property type="entry name" value="NusB-like"/>
    <property type="match status" value="1"/>
</dbReference>
<proteinExistence type="predicted"/>
<name>A0A2H9T853_9ZZZZ</name>
<dbReference type="NCBIfam" id="TIGR00563">
    <property type="entry name" value="rsmB"/>
    <property type="match status" value="1"/>
</dbReference>
<dbReference type="InterPro" id="IPR001678">
    <property type="entry name" value="MeTrfase_RsmB-F_NOP2_dom"/>
</dbReference>
<dbReference type="InterPro" id="IPR023267">
    <property type="entry name" value="RCMT"/>
</dbReference>
<comment type="function">
    <text evidence="1">Specifically methylates the cytosine at position 967 (m5C967) of 16S rRNA.</text>
</comment>
<sequence>MTALISGTLRLSAARVVAGVLNGMSLSSALPQQQAHVPAKDQGLLAELSYGTLRYFHRLDIWLKHLMQKPIKPREQEVKAILLVGLYQLFYTRIPAHAAINETVQAVKLLKKNWAQGLVNGVLRNAQRQSQELQALADNNETCASSHPLWLQKALRQAWPDHWRDILQANNQLPPMTLRVNVRHYSRAQYQQRLQAEGIESCVSVSAPDALILKQPVVVEKLPEFAQGVVSVQDESAQLAGMLLPVKSGDRVLDACCAPGGKTCHILECHDTIAIDALDCDAKRLERVRENLGRLQLDAHVLCGDASDPDSWWDGQPYDAVLLDAPCSATGVIRRHPDIKLLRKARDIAALVQLQADILKAIWKTVKPGGVLLYATCSVMPEENQQQIAGFVQSHTDARILDITVTEGFNTGFGLQRFPGAGDGFFYSLLNKAVD</sequence>
<dbReference type="FunFam" id="3.40.50.150:FF:000022">
    <property type="entry name" value="Ribosomal RNA small subunit methyltransferase B"/>
    <property type="match status" value="1"/>
</dbReference>
<organism evidence="14">
    <name type="scientific">invertebrate metagenome</name>
    <dbReference type="NCBI Taxonomy" id="1711999"/>
    <lineage>
        <taxon>unclassified sequences</taxon>
        <taxon>metagenomes</taxon>
        <taxon>organismal metagenomes</taxon>
    </lineage>
</organism>
<feature type="domain" description="SAM-dependent MTase RsmB/NOP-type" evidence="13">
    <location>
        <begin position="166"/>
        <end position="433"/>
    </location>
</feature>
<dbReference type="Gene3D" id="3.30.70.1170">
    <property type="entry name" value="Sun protein, domain 3"/>
    <property type="match status" value="1"/>
</dbReference>
<gene>
    <name evidence="14" type="primary">rsmB</name>
    <name evidence="14" type="ORF">CI610_01609</name>
</gene>
<keyword evidence="4" id="KW-0963">Cytoplasm</keyword>
<dbReference type="GO" id="GO:0006355">
    <property type="term" value="P:regulation of DNA-templated transcription"/>
    <property type="evidence" value="ECO:0007669"/>
    <property type="project" value="InterPro"/>
</dbReference>
<dbReference type="InterPro" id="IPR035926">
    <property type="entry name" value="NusB-like_sf"/>
</dbReference>
<keyword evidence="5" id="KW-0698">rRNA processing</keyword>
<dbReference type="Gene3D" id="3.40.50.150">
    <property type="entry name" value="Vaccinia Virus protein VP39"/>
    <property type="match status" value="1"/>
</dbReference>
<keyword evidence="9" id="KW-0694">RNA-binding</keyword>
<dbReference type="NCBIfam" id="NF008149">
    <property type="entry name" value="PRK10901.1"/>
    <property type="match status" value="1"/>
</dbReference>
<dbReference type="NCBIfam" id="NF011494">
    <property type="entry name" value="PRK14902.1"/>
    <property type="match status" value="1"/>
</dbReference>
<comment type="subcellular location">
    <subcellularLocation>
        <location evidence="2">Cytoplasm</location>
    </subcellularLocation>
</comment>
<dbReference type="GO" id="GO:0005829">
    <property type="term" value="C:cytosol"/>
    <property type="evidence" value="ECO:0007669"/>
    <property type="project" value="TreeGrafter"/>
</dbReference>